<evidence type="ECO:0000256" key="5">
    <source>
        <dbReference type="ARBA" id="ARBA00022630"/>
    </source>
</evidence>
<organism evidence="9 10">
    <name type="scientific">Mytilus coruscus</name>
    <name type="common">Sea mussel</name>
    <dbReference type="NCBI Taxonomy" id="42192"/>
    <lineage>
        <taxon>Eukaryota</taxon>
        <taxon>Metazoa</taxon>
        <taxon>Spiralia</taxon>
        <taxon>Lophotrochozoa</taxon>
        <taxon>Mollusca</taxon>
        <taxon>Bivalvia</taxon>
        <taxon>Autobranchia</taxon>
        <taxon>Pteriomorphia</taxon>
        <taxon>Mytilida</taxon>
        <taxon>Mytiloidea</taxon>
        <taxon>Mytilidae</taxon>
        <taxon>Mytilinae</taxon>
        <taxon>Mytilus</taxon>
    </lineage>
</organism>
<comment type="similarity">
    <text evidence="3">Belongs to the flavin monoamine oxidase family.</text>
</comment>
<keyword evidence="6" id="KW-0274">FAD</keyword>
<feature type="domain" description="Amine oxidase" evidence="8">
    <location>
        <begin position="519"/>
        <end position="852"/>
    </location>
</feature>
<dbReference type="EMBL" id="CACVKT020003041">
    <property type="protein sequence ID" value="CAC5381289.1"/>
    <property type="molecule type" value="Genomic_DNA"/>
</dbReference>
<dbReference type="Gene3D" id="3.90.660.10">
    <property type="match status" value="2"/>
</dbReference>
<evidence type="ECO:0000256" key="6">
    <source>
        <dbReference type="ARBA" id="ARBA00022827"/>
    </source>
</evidence>
<comment type="subcellular location">
    <subcellularLocation>
        <location evidence="2">Cytoplasm</location>
    </subcellularLocation>
</comment>
<dbReference type="PANTHER" id="PTHR10742">
    <property type="entry name" value="FLAVIN MONOAMINE OXIDASE"/>
    <property type="match status" value="1"/>
</dbReference>
<evidence type="ECO:0000256" key="2">
    <source>
        <dbReference type="ARBA" id="ARBA00004496"/>
    </source>
</evidence>
<evidence type="ECO:0000313" key="9">
    <source>
        <dbReference type="EMBL" id="CAC5381289.1"/>
    </source>
</evidence>
<dbReference type="PANTHER" id="PTHR10742:SF405">
    <property type="entry name" value="PEROXISOMAL N(1)-ACETYL-SPERMINE_SPERMIDINE OXIDASE"/>
    <property type="match status" value="1"/>
</dbReference>
<feature type="domain" description="Amine oxidase" evidence="8">
    <location>
        <begin position="25"/>
        <end position="444"/>
    </location>
</feature>
<dbReference type="SUPFAM" id="SSF54373">
    <property type="entry name" value="FAD-linked reductases, C-terminal domain"/>
    <property type="match status" value="2"/>
</dbReference>
<evidence type="ECO:0000313" key="10">
    <source>
        <dbReference type="Proteomes" id="UP000507470"/>
    </source>
</evidence>
<sequence>MNHFDASVTMSSKDARVVVVGAGAAGLSAAHHLVQNGFSNVIVLEATNRIGGRIHTVEFGDGIIELGANWIHGTGKENSMYTLAKEKGLIMEPYVFLDRIDGHWCTEDGSIIPKPLIEKAWEIFCNIEDMLSTFLHKTDIQISQSEFMESSLETALNEFEFEDQDLVKAAFNCMINYLGFHEGDYLEKVSLNLNGLFENIPGGNVKIPPGFCEILRTLTAEMKGIPVYFEKIVKSIDYCNSSGKVNICCNSNAADDKYLADHVILTCSLGYLKAHLHDLFTPSLPVEKMESVNRMGFGKVNKIFLFFDKPFWSKGEGGIKLAWKQKLDSFDSGQWYRSIFAFDEVLNNPDVLVAWIHGDAAEYIETLSDSIVLETCIYILHKFTKKANISPTGIKRSCWCLNPFTLGSYSYFAVHSQSSDIKHIAEPLYNDGKPVVCFAGEATDERTFIPSSSVGTTSFYDKCQQLNNENVVYHNIFLVTHCRKKDPWLTQCGNRIDSKIVLQASEIFEDIERELDEEINYSKQLSCEDYFKVRFQEKLNQRKENENVQIQTVLDSLMKGFCLFTGDEARFISANLLHISKEIDGVDITVPQGLSGVLQSLVDELPVNTVRYKRYVNRIQWNSGIHNKEVKIYCDFDTSVDEYVADHVIITCPLGHLKQNHEQLFEPPLPKFKIEAIERLESGKVEAIFLHYEKPFWTKGKGSFFIAQESIDGGSTGICSGYESAYWIREIPTCSNVLLIWIYGNDTDHIISVTDTAIAERCTKLLRQYLGDKDIPEPTSIKITSWCSDPLVHGAYCYLSTKSHATCVTDIAEPLLVGEKPVVCFAGEATHAKWFSYAHGARSSGIREAERIENFYSQ</sequence>
<dbReference type="SUPFAM" id="SSF51905">
    <property type="entry name" value="FAD/NAD(P)-binding domain"/>
    <property type="match status" value="2"/>
</dbReference>
<protein>
    <recommendedName>
        <fullName evidence="8">Amine oxidase domain-containing protein</fullName>
    </recommendedName>
</protein>
<accession>A0A6J8BF47</accession>
<name>A0A6J8BF47_MYTCO</name>
<dbReference type="InterPro" id="IPR002937">
    <property type="entry name" value="Amino_oxidase"/>
</dbReference>
<dbReference type="Gene3D" id="3.50.50.60">
    <property type="entry name" value="FAD/NAD(P)-binding domain"/>
    <property type="match status" value="2"/>
</dbReference>
<keyword evidence="10" id="KW-1185">Reference proteome</keyword>
<evidence type="ECO:0000256" key="4">
    <source>
        <dbReference type="ARBA" id="ARBA00022490"/>
    </source>
</evidence>
<evidence type="ECO:0000256" key="3">
    <source>
        <dbReference type="ARBA" id="ARBA00005995"/>
    </source>
</evidence>
<dbReference type="Pfam" id="PF01593">
    <property type="entry name" value="Amino_oxidase"/>
    <property type="match status" value="2"/>
</dbReference>
<gene>
    <name evidence="9" type="ORF">MCOR_17181</name>
</gene>
<dbReference type="PRINTS" id="PR00419">
    <property type="entry name" value="ADXRDTASE"/>
</dbReference>
<evidence type="ECO:0000259" key="8">
    <source>
        <dbReference type="Pfam" id="PF01593"/>
    </source>
</evidence>
<dbReference type="Proteomes" id="UP000507470">
    <property type="component" value="Unassembled WGS sequence"/>
</dbReference>
<dbReference type="GO" id="GO:0046592">
    <property type="term" value="F:polyamine oxidase activity"/>
    <property type="evidence" value="ECO:0007669"/>
    <property type="project" value="TreeGrafter"/>
</dbReference>
<reference evidence="9 10" key="1">
    <citation type="submission" date="2020-06" db="EMBL/GenBank/DDBJ databases">
        <authorList>
            <person name="Li R."/>
            <person name="Bekaert M."/>
        </authorList>
    </citation>
    <scope>NUCLEOTIDE SEQUENCE [LARGE SCALE GENOMIC DNA]</scope>
    <source>
        <strain evidence="10">wild</strain>
    </source>
</reference>
<proteinExistence type="inferred from homology"/>
<dbReference type="InterPro" id="IPR036188">
    <property type="entry name" value="FAD/NAD-bd_sf"/>
</dbReference>
<dbReference type="GO" id="GO:0005737">
    <property type="term" value="C:cytoplasm"/>
    <property type="evidence" value="ECO:0007669"/>
    <property type="project" value="UniProtKB-SubCell"/>
</dbReference>
<evidence type="ECO:0000256" key="1">
    <source>
        <dbReference type="ARBA" id="ARBA00001974"/>
    </source>
</evidence>
<evidence type="ECO:0000256" key="7">
    <source>
        <dbReference type="ARBA" id="ARBA00023002"/>
    </source>
</evidence>
<keyword evidence="5" id="KW-0285">Flavoprotein</keyword>
<dbReference type="OrthoDB" id="2219495at2759"/>
<comment type="cofactor">
    <cofactor evidence="1">
        <name>FAD</name>
        <dbReference type="ChEBI" id="CHEBI:57692"/>
    </cofactor>
</comment>
<dbReference type="InterPro" id="IPR050281">
    <property type="entry name" value="Flavin_monoamine_oxidase"/>
</dbReference>
<keyword evidence="7" id="KW-0560">Oxidoreductase</keyword>
<keyword evidence="4" id="KW-0963">Cytoplasm</keyword>
<dbReference type="AlphaFoldDB" id="A0A6J8BF47"/>